<feature type="coiled-coil region" evidence="5">
    <location>
        <begin position="89"/>
        <end position="116"/>
    </location>
</feature>
<name>A0AA97CZC8_9ACTN</name>
<dbReference type="Pfam" id="PF00877">
    <property type="entry name" value="NLPC_P60"/>
    <property type="match status" value="1"/>
</dbReference>
<evidence type="ECO:0000256" key="5">
    <source>
        <dbReference type="SAM" id="Coils"/>
    </source>
</evidence>
<dbReference type="PANTHER" id="PTHR47359">
    <property type="entry name" value="PEPTIDOGLYCAN DL-ENDOPEPTIDASE CWLO"/>
    <property type="match status" value="1"/>
</dbReference>
<dbReference type="EMBL" id="CP128986">
    <property type="protein sequence ID" value="WOC14137.1"/>
    <property type="molecule type" value="Genomic_DNA"/>
</dbReference>
<dbReference type="InterPro" id="IPR038765">
    <property type="entry name" value="Papain-like_cys_pep_sf"/>
</dbReference>
<dbReference type="GO" id="GO:0008234">
    <property type="term" value="F:cysteine-type peptidase activity"/>
    <property type="evidence" value="ECO:0007669"/>
    <property type="project" value="UniProtKB-KW"/>
</dbReference>
<evidence type="ECO:0000256" key="6">
    <source>
        <dbReference type="SAM" id="MobiDB-lite"/>
    </source>
</evidence>
<keyword evidence="5" id="KW-0175">Coiled coil</keyword>
<keyword evidence="3 9" id="KW-0378">Hydrolase</keyword>
<evidence type="ECO:0000256" key="2">
    <source>
        <dbReference type="ARBA" id="ARBA00022670"/>
    </source>
</evidence>
<proteinExistence type="inferred from homology"/>
<comment type="similarity">
    <text evidence="1">Belongs to the peptidase C40 family.</text>
</comment>
<dbReference type="GO" id="GO:0006508">
    <property type="term" value="P:proteolysis"/>
    <property type="evidence" value="ECO:0007669"/>
    <property type="project" value="UniProtKB-KW"/>
</dbReference>
<sequence length="500" mass="52512">MRSDAGTRWTRRGSVVGAFALATLLAAGPAVAEPTKSNPVAALINQIADVDQNLTELADAVAAKHETVNKSLVDFQNAVAARQLAVEANKGAKSSLEEVSGEVERAQREFDAFVRTVYRQGNGQGAMTKYVASDDPEKILEQMSAVDQVTRQQQSVIRRLQVARNQQANRVAATEVTKKQTVAAAADASARRDDAVSAYKAAQSAVRTQQGQRVELARQRDSLATRLAKLRGKPTSTTTTAPTMAPKRPAVPGVPTEVTDGLGRAVDAIPSKPVEGDDAMAQAAQAAARLATDTGQALLASLVGNQQIPHSELLDEIGIGGTSPFEEGDNNTFTRLGNGSLGSMFGGQGGAPGQLRPGLRGEQAINLVVDRMKSQLGVTYAWGGGDANGPTLGIRDGGVADSYGDYQKVGFDCSGLMIYGFAGVGIDLPHYTGYQYTSGPQVPLSQMRRGDMIFFGPNASQHVALILGDGTMLEAPESGDVVKISPVRTAGAMPNVVRLL</sequence>
<evidence type="ECO:0000313" key="9">
    <source>
        <dbReference type="EMBL" id="WOC14137.1"/>
    </source>
</evidence>
<protein>
    <submittedName>
        <fullName evidence="9">Peptidoglycan endopeptidase RipA</fullName>
        <ecNumber evidence="9">3.4.-.-</ecNumber>
    </submittedName>
</protein>
<evidence type="ECO:0000259" key="8">
    <source>
        <dbReference type="Pfam" id="PF00877"/>
    </source>
</evidence>
<dbReference type="SUPFAM" id="SSF54001">
    <property type="entry name" value="Cysteine proteinases"/>
    <property type="match status" value="1"/>
</dbReference>
<dbReference type="AlphaFoldDB" id="A0AA97CZC8"/>
<reference evidence="9" key="1">
    <citation type="submission" date="2023-06" db="EMBL/GenBank/DDBJ databases">
        <title>Gordonia sp. nov. and Pseudochrobactrum sp. nov., two species isolated from the burying beetle Nicrophorus vespilloides.</title>
        <authorList>
            <person name="Poehlein A."/>
            <person name="Guzman J."/>
            <person name="Daniel R."/>
            <person name="Vilcinskas A."/>
        </authorList>
    </citation>
    <scope>NUCLEOTIDE SEQUENCE</scope>
    <source>
        <strain evidence="9">MP11Mi</strain>
    </source>
</reference>
<dbReference type="InterPro" id="IPR051794">
    <property type="entry name" value="PG_Endopeptidase_C40"/>
</dbReference>
<dbReference type="Gene3D" id="3.90.1720.10">
    <property type="entry name" value="endopeptidase domain like (from Nostoc punctiforme)"/>
    <property type="match status" value="1"/>
</dbReference>
<keyword evidence="4" id="KW-0788">Thiol protease</keyword>
<gene>
    <name evidence="9" type="primary">ripA_2</name>
    <name evidence="9" type="ORF">MP11Mi_32510</name>
</gene>
<keyword evidence="2" id="KW-0645">Protease</keyword>
<dbReference type="EC" id="3.4.-.-" evidence="9"/>
<accession>A0AA97CZC8</accession>
<feature type="region of interest" description="Disordered" evidence="6">
    <location>
        <begin position="232"/>
        <end position="255"/>
    </location>
</feature>
<feature type="signal peptide" evidence="7">
    <location>
        <begin position="1"/>
        <end position="32"/>
    </location>
</feature>
<dbReference type="InterPro" id="IPR000064">
    <property type="entry name" value="NLP_P60_dom"/>
</dbReference>
<evidence type="ECO:0000256" key="1">
    <source>
        <dbReference type="ARBA" id="ARBA00007074"/>
    </source>
</evidence>
<feature type="chain" id="PRO_5041653437" evidence="7">
    <location>
        <begin position="33"/>
        <end position="500"/>
    </location>
</feature>
<feature type="compositionally biased region" description="Low complexity" evidence="6">
    <location>
        <begin position="234"/>
        <end position="250"/>
    </location>
</feature>
<dbReference type="PANTHER" id="PTHR47359:SF3">
    <property type="entry name" value="NLP_P60 DOMAIN-CONTAINING PROTEIN-RELATED"/>
    <property type="match status" value="1"/>
</dbReference>
<feature type="domain" description="NlpC/P60" evidence="8">
    <location>
        <begin position="377"/>
        <end position="496"/>
    </location>
</feature>
<organism evidence="9">
    <name type="scientific">Gordonia sp. MP11Mi</name>
    <dbReference type="NCBI Taxonomy" id="3022769"/>
    <lineage>
        <taxon>Bacteria</taxon>
        <taxon>Bacillati</taxon>
        <taxon>Actinomycetota</taxon>
        <taxon>Actinomycetes</taxon>
        <taxon>Mycobacteriales</taxon>
        <taxon>Gordoniaceae</taxon>
        <taxon>Gordonia</taxon>
    </lineage>
</organism>
<dbReference type="RefSeq" id="WP_420039897.1">
    <property type="nucleotide sequence ID" value="NZ_CP128986.1"/>
</dbReference>
<keyword evidence="7" id="KW-0732">Signal</keyword>
<evidence type="ECO:0000256" key="4">
    <source>
        <dbReference type="ARBA" id="ARBA00022807"/>
    </source>
</evidence>
<evidence type="ECO:0000256" key="7">
    <source>
        <dbReference type="SAM" id="SignalP"/>
    </source>
</evidence>
<evidence type="ECO:0000256" key="3">
    <source>
        <dbReference type="ARBA" id="ARBA00022801"/>
    </source>
</evidence>